<keyword evidence="12" id="KW-1185">Reference proteome</keyword>
<evidence type="ECO:0000256" key="4">
    <source>
        <dbReference type="ARBA" id="ARBA00022679"/>
    </source>
</evidence>
<evidence type="ECO:0000313" key="12">
    <source>
        <dbReference type="Proteomes" id="UP000009328"/>
    </source>
</evidence>
<feature type="transmembrane region" description="Helical" evidence="10">
    <location>
        <begin position="350"/>
        <end position="371"/>
    </location>
</feature>
<dbReference type="STRING" id="1206466.K0KJR1"/>
<dbReference type="FunFam" id="1.20.120.1780:FF:000001">
    <property type="entry name" value="4-hydroxybenzoate octaprenyltransferase"/>
    <property type="match status" value="1"/>
</dbReference>
<evidence type="ECO:0000313" key="11">
    <source>
        <dbReference type="EMBL" id="CCH42377.1"/>
    </source>
</evidence>
<dbReference type="InterPro" id="IPR030470">
    <property type="entry name" value="UbiA_prenylTrfase_CS"/>
</dbReference>
<dbReference type="PANTHER" id="PTHR11048">
    <property type="entry name" value="PRENYLTRANSFERASES"/>
    <property type="match status" value="1"/>
</dbReference>
<comment type="catalytic activity">
    <reaction evidence="8 10">
        <text>an all-trans-polyprenyl diphosphate + 4-hydroxybenzoate = a 4-hydroxy-3-(all-trans-polyprenyl)benzoate + diphosphate</text>
        <dbReference type="Rhea" id="RHEA:44504"/>
        <dbReference type="Rhea" id="RHEA-COMP:9514"/>
        <dbReference type="Rhea" id="RHEA-COMP:9564"/>
        <dbReference type="ChEBI" id="CHEBI:17879"/>
        <dbReference type="ChEBI" id="CHEBI:33019"/>
        <dbReference type="ChEBI" id="CHEBI:58914"/>
        <dbReference type="ChEBI" id="CHEBI:78396"/>
        <dbReference type="EC" id="2.5.1.39"/>
    </reaction>
</comment>
<evidence type="ECO:0000256" key="2">
    <source>
        <dbReference type="ARBA" id="ARBA00004292"/>
    </source>
</evidence>
<keyword evidence="6 10" id="KW-1133">Transmembrane helix</keyword>
<evidence type="ECO:0000256" key="6">
    <source>
        <dbReference type="ARBA" id="ARBA00022989"/>
    </source>
</evidence>
<dbReference type="Gene3D" id="1.20.120.1780">
    <property type="entry name" value="UbiA prenyltransferase"/>
    <property type="match status" value="1"/>
</dbReference>
<dbReference type="PANTHER" id="PTHR11048:SF28">
    <property type="entry name" value="4-HYDROXYBENZOATE POLYPRENYLTRANSFERASE, MITOCHONDRIAL"/>
    <property type="match status" value="1"/>
</dbReference>
<dbReference type="GO" id="GO:0006744">
    <property type="term" value="P:ubiquinone biosynthetic process"/>
    <property type="evidence" value="ECO:0007669"/>
    <property type="project" value="UniProtKB-UniRule"/>
</dbReference>
<dbReference type="GO" id="GO:0008299">
    <property type="term" value="P:isoprenoid biosynthetic process"/>
    <property type="evidence" value="ECO:0007669"/>
    <property type="project" value="UniProtKB-UniRule"/>
</dbReference>
<comment type="subcellular location">
    <subcellularLocation>
        <location evidence="2 10">Mitochondrion inner membrane</location>
        <topology evidence="2 10">Multi-pass membrane protein</topology>
        <orientation evidence="2 10">Matrix side</orientation>
    </subcellularLocation>
</comment>
<comment type="pathway">
    <text evidence="10">Cofactor biosynthesis; ubiquinone biosynthesis.</text>
</comment>
<dbReference type="InterPro" id="IPR006370">
    <property type="entry name" value="HB_polyprenyltransferase-like"/>
</dbReference>
<comment type="caution">
    <text evidence="11">The sequence shown here is derived from an EMBL/GenBank/DDBJ whole genome shotgun (WGS) entry which is preliminary data.</text>
</comment>
<feature type="transmembrane region" description="Helical" evidence="10">
    <location>
        <begin position="249"/>
        <end position="267"/>
    </location>
</feature>
<evidence type="ECO:0000256" key="1">
    <source>
        <dbReference type="ARBA" id="ARBA00001946"/>
    </source>
</evidence>
<dbReference type="GO" id="GO:0005743">
    <property type="term" value="C:mitochondrial inner membrane"/>
    <property type="evidence" value="ECO:0007669"/>
    <property type="project" value="UniProtKB-SubCell"/>
</dbReference>
<dbReference type="InterPro" id="IPR044878">
    <property type="entry name" value="UbiA_sf"/>
</dbReference>
<dbReference type="UniPathway" id="UPA00232"/>
<comment type="cofactor">
    <cofactor evidence="1 10">
        <name>Mg(2+)</name>
        <dbReference type="ChEBI" id="CHEBI:18420"/>
    </cofactor>
</comment>
<dbReference type="FunFam" id="1.10.357.140:FF:000003">
    <property type="entry name" value="4-hydroxybenzoate polyprenyltransferase, mitochondrial"/>
    <property type="match status" value="1"/>
</dbReference>
<organism evidence="11 12">
    <name type="scientific">Wickerhamomyces ciferrii (strain ATCC 14091 / BCRC 22168 / CBS 111 / JCM 3599 / NBRC 0793 / NRRL Y-1031 F-60-10)</name>
    <name type="common">Yeast</name>
    <name type="synonym">Pichia ciferrii</name>
    <dbReference type="NCBI Taxonomy" id="1206466"/>
    <lineage>
        <taxon>Eukaryota</taxon>
        <taxon>Fungi</taxon>
        <taxon>Dikarya</taxon>
        <taxon>Ascomycota</taxon>
        <taxon>Saccharomycotina</taxon>
        <taxon>Saccharomycetes</taxon>
        <taxon>Phaffomycetales</taxon>
        <taxon>Wickerhamomycetaceae</taxon>
        <taxon>Wickerhamomyces</taxon>
    </lineage>
</organism>
<gene>
    <name evidence="10" type="primary">COQ2</name>
    <name evidence="11" type="ORF">BN7_1922</name>
</gene>
<evidence type="ECO:0000256" key="5">
    <source>
        <dbReference type="ARBA" id="ARBA00022692"/>
    </source>
</evidence>
<dbReference type="EC" id="2.5.1.39" evidence="10"/>
<evidence type="ECO:0000256" key="7">
    <source>
        <dbReference type="ARBA" id="ARBA00023136"/>
    </source>
</evidence>
<evidence type="ECO:0000256" key="8">
    <source>
        <dbReference type="ARBA" id="ARBA00052313"/>
    </source>
</evidence>
<dbReference type="PROSITE" id="PS00943">
    <property type="entry name" value="UBIA"/>
    <property type="match status" value="1"/>
</dbReference>
<dbReference type="Gene3D" id="1.10.357.140">
    <property type="entry name" value="UbiA prenyltransferase"/>
    <property type="match status" value="1"/>
</dbReference>
<comment type="function">
    <text evidence="9 10">Catalyzes the prenylation of para-hydroxybenzoate (PHB) with an all-trans polyprenyl group. Mediates the second step in the final reaction sequence of coenzyme Q (CoQ) biosynthesis, which is the condensation of the polyisoprenoid side chain with PHB, generating the first membrane-bound Q intermediate.</text>
</comment>
<dbReference type="AlphaFoldDB" id="K0KJR1"/>
<name>K0KJR1_WICCF</name>
<dbReference type="NCBIfam" id="TIGR01474">
    <property type="entry name" value="ubiA_proteo"/>
    <property type="match status" value="1"/>
</dbReference>
<proteinExistence type="inferred from homology"/>
<sequence>MIRFIPLLHRQIRFPITNSSSHNTLFKRLIQSSSKQLTTVQSTPQVQSQSAILAERFTPEERALASKQRLQGLGPLVSRLPESWIPYAELSRLEKPVGTWLLYVPCTWSIIIAATQTGAPFVSTMSMLAIFGTGALIMRGFGCTINDLLDKNYDDKVLRTIERPIASGRVTRKQAVAYAGGQLALGLGVILMIPLDCFVLGAASLLPVCTYPLFKRFTYYPQAVLSLTFNWGALLGFPAMGLWDINTMCALFASTFCWTMIYDTIYAHQDKKFDINAGVKSTALKWGTHSKKIFSGLSLAQLSLLGYAGYSAGILLNPGFLIGSGIFSYRLIKMIKDVNLDDPRDCWKHFTSNINSGLIFSAGLLFDYILMCLGLL</sequence>
<dbReference type="GO" id="GO:0008412">
    <property type="term" value="F:4-hydroxybenzoate polyprenyltransferase activity"/>
    <property type="evidence" value="ECO:0007669"/>
    <property type="project" value="UniProtKB-EC"/>
</dbReference>
<keyword evidence="7 10" id="KW-0472">Membrane</keyword>
<dbReference type="InterPro" id="IPR039653">
    <property type="entry name" value="Prenyltransferase"/>
</dbReference>
<dbReference type="eggNOG" id="KOG1381">
    <property type="taxonomic scope" value="Eukaryota"/>
</dbReference>
<feature type="transmembrane region" description="Helical" evidence="10">
    <location>
        <begin position="128"/>
        <end position="149"/>
    </location>
</feature>
<evidence type="ECO:0000256" key="10">
    <source>
        <dbReference type="HAMAP-Rule" id="MF_03189"/>
    </source>
</evidence>
<feature type="transmembrane region" description="Helical" evidence="10">
    <location>
        <begin position="307"/>
        <end position="329"/>
    </location>
</feature>
<keyword evidence="10" id="KW-0496">Mitochondrion</keyword>
<dbReference type="HOGENOM" id="CLU_034879_2_2_1"/>
<dbReference type="Pfam" id="PF01040">
    <property type="entry name" value="UbiA"/>
    <property type="match status" value="1"/>
</dbReference>
<feature type="transmembrane region" description="Helical" evidence="10">
    <location>
        <begin position="100"/>
        <end position="122"/>
    </location>
</feature>
<keyword evidence="5 10" id="KW-0812">Transmembrane</keyword>
<keyword evidence="10" id="KW-0999">Mitochondrion inner membrane</keyword>
<keyword evidence="10" id="KW-0414">Isoprene biosynthesis</keyword>
<dbReference type="HAMAP" id="MF_01635">
    <property type="entry name" value="UbiA"/>
    <property type="match status" value="1"/>
</dbReference>
<dbReference type="FunCoup" id="K0KJR1">
    <property type="interactions" value="370"/>
</dbReference>
<keyword evidence="10" id="KW-0831">Ubiquinone biosynthesis</keyword>
<comment type="similarity">
    <text evidence="3 10">Belongs to the UbiA prenyltransferase family.</text>
</comment>
<accession>K0KJR1</accession>
<evidence type="ECO:0000256" key="9">
    <source>
        <dbReference type="ARBA" id="ARBA00058997"/>
    </source>
</evidence>
<feature type="transmembrane region" description="Helical" evidence="10">
    <location>
        <begin position="219"/>
        <end position="237"/>
    </location>
</feature>
<protein>
    <recommendedName>
        <fullName evidence="10">4-hydroxybenzoate polyprenyltransferase, mitochondrial</fullName>
        <shortName evidence="10">4-HB polyprenyltransferase</shortName>
        <ecNumber evidence="10">2.5.1.39</ecNumber>
    </recommendedName>
    <alternativeName>
        <fullName evidence="10">4-hydroxybenzoate hexaprenyltransferase</fullName>
    </alternativeName>
    <alternativeName>
        <fullName evidence="10">Para-hydroxybenzoate--polyprenyltransferase</fullName>
        <shortName evidence="10">PHB:PPT</shortName>
        <shortName evidence="10">PHB:polyprenyltransferase</shortName>
    </alternativeName>
</protein>
<dbReference type="InParanoid" id="K0KJR1"/>
<dbReference type="EMBL" id="CAIF01000043">
    <property type="protein sequence ID" value="CCH42377.1"/>
    <property type="molecule type" value="Genomic_DNA"/>
</dbReference>
<dbReference type="InterPro" id="IPR000537">
    <property type="entry name" value="UbiA_prenyltransferase"/>
</dbReference>
<dbReference type="Proteomes" id="UP000009328">
    <property type="component" value="Unassembled WGS sequence"/>
</dbReference>
<dbReference type="CDD" id="cd13959">
    <property type="entry name" value="PT_UbiA_COQ2"/>
    <property type="match status" value="1"/>
</dbReference>
<keyword evidence="4 10" id="KW-0808">Transferase</keyword>
<evidence type="ECO:0000256" key="3">
    <source>
        <dbReference type="ARBA" id="ARBA00005985"/>
    </source>
</evidence>
<reference evidence="11 12" key="1">
    <citation type="journal article" date="2012" name="Eukaryot. Cell">
        <title>Draft genome sequence of Wickerhamomyces ciferrii NRRL Y-1031 F-60-10.</title>
        <authorList>
            <person name="Schneider J."/>
            <person name="Andrea H."/>
            <person name="Blom J."/>
            <person name="Jaenicke S."/>
            <person name="Ruckert C."/>
            <person name="Schorsch C."/>
            <person name="Szczepanowski R."/>
            <person name="Farwick M."/>
            <person name="Goesmann A."/>
            <person name="Puhler A."/>
            <person name="Schaffer S."/>
            <person name="Tauch A."/>
            <person name="Kohler T."/>
            <person name="Brinkrolf K."/>
        </authorList>
    </citation>
    <scope>NUCLEOTIDE SEQUENCE [LARGE SCALE GENOMIC DNA]</scope>
    <source>
        <strain evidence="12">ATCC 14091 / BCRC 22168 / CBS 111 / JCM 3599 / NBRC 0793 / NRRL Y-1031 F-60-10</strain>
    </source>
</reference>
<feature type="transmembrane region" description="Helical" evidence="10">
    <location>
        <begin position="183"/>
        <end position="207"/>
    </location>
</feature>